<comment type="caution">
    <text evidence="2">The sequence shown here is derived from an EMBL/GenBank/DDBJ whole genome shotgun (WGS) entry which is preliminary data.</text>
</comment>
<sequence>MVRATRSTTALQHQQTVATEQPHTTSKISGKKRKRVSTATADVDDQPLPKQQRRTEAKLEEENVQLQPGVGDFPLDSEDAVKILDILEMIDTQGLLDRVFPLPGYNTSSSEASTSKDTIKHYSLRSLLQDSTSHPLRVIRAAIHPLFPISSHPRSRPSIPAAQQLHFCNLALSLLDQASTSHPRISLSQSTIFANGDEFESIIPESSERRRRYALVQKLPDGEWWSSSNSIREGENGLTVTEAKDMRKGHAELASIIPTLPLDPSSMSTLGELQMENRKESRHRFRSLHMHPRVLCTGSFLEYGPYSSFAPSFDSEGAEVGRHGLGEYLSARLERRKIKDARKRLLTKLQKEHDEKYWHTESPSEVTVEEKDSVIEDVLTSLFPNQNAAEFKDILHSLQIEERISSLLERNARALERLDILQSIRLRDGFTPVKEDSEEWKLAQMIMESLILLSSLRPRLATDSESDSLLPPPSVLRTLQSTIPIAPSQGWQGTLDETRKTSLRDDTTVHIKGGATHVPTQPAAATTVSTTMPSYTPSPLYAPGVQYRSSSTPYAYQPQPQARQGSQTPAVTQSSYYPNTYQPAAASQYQYYSQWYNYQATAGQKGTAAAAYYGNYTTTPRPVGNTAKPQQTQQNGWTPGHTGSTTATVLPPHLRRTAAATTPGTPTYSPYHPYIPTQPTR</sequence>
<feature type="compositionally biased region" description="Polar residues" evidence="1">
    <location>
        <begin position="627"/>
        <end position="648"/>
    </location>
</feature>
<feature type="compositionally biased region" description="Low complexity" evidence="1">
    <location>
        <begin position="657"/>
        <end position="674"/>
    </location>
</feature>
<keyword evidence="3" id="KW-1185">Reference proteome</keyword>
<feature type="compositionally biased region" description="Low complexity" evidence="1">
    <location>
        <begin position="553"/>
        <end position="562"/>
    </location>
</feature>
<proteinExistence type="predicted"/>
<feature type="region of interest" description="Disordered" evidence="1">
    <location>
        <begin position="549"/>
        <end position="573"/>
    </location>
</feature>
<reference evidence="2" key="1">
    <citation type="submission" date="2021-10" db="EMBL/GenBank/DDBJ databases">
        <title>De novo Genome Assembly of Clathrus columnatus (Basidiomycota, Fungi) Using Illumina and Nanopore Sequence Data.</title>
        <authorList>
            <person name="Ogiso-Tanaka E."/>
            <person name="Itagaki H."/>
            <person name="Hosoya T."/>
            <person name="Hosaka K."/>
        </authorList>
    </citation>
    <scope>NUCLEOTIDE SEQUENCE</scope>
    <source>
        <strain evidence="2">MO-923</strain>
    </source>
</reference>
<dbReference type="EMBL" id="BPWL01000004">
    <property type="protein sequence ID" value="GJJ09573.1"/>
    <property type="molecule type" value="Genomic_DNA"/>
</dbReference>
<evidence type="ECO:0000256" key="1">
    <source>
        <dbReference type="SAM" id="MobiDB-lite"/>
    </source>
</evidence>
<dbReference type="AlphaFoldDB" id="A0AAV5A7X8"/>
<evidence type="ECO:0000313" key="2">
    <source>
        <dbReference type="EMBL" id="GJJ09573.1"/>
    </source>
</evidence>
<feature type="region of interest" description="Disordered" evidence="1">
    <location>
        <begin position="625"/>
        <end position="681"/>
    </location>
</feature>
<protein>
    <submittedName>
        <fullName evidence="2">Uncharacterized protein</fullName>
    </submittedName>
</protein>
<feature type="compositionally biased region" description="Polar residues" evidence="1">
    <location>
        <begin position="1"/>
        <end position="28"/>
    </location>
</feature>
<gene>
    <name evidence="2" type="ORF">Clacol_003796</name>
</gene>
<feature type="compositionally biased region" description="Polar residues" evidence="1">
    <location>
        <begin position="523"/>
        <end position="532"/>
    </location>
</feature>
<name>A0AAV5A7X8_9AGAM</name>
<evidence type="ECO:0000313" key="3">
    <source>
        <dbReference type="Proteomes" id="UP001050691"/>
    </source>
</evidence>
<feature type="compositionally biased region" description="Polar residues" evidence="1">
    <location>
        <begin position="563"/>
        <end position="573"/>
    </location>
</feature>
<organism evidence="2 3">
    <name type="scientific">Clathrus columnatus</name>
    <dbReference type="NCBI Taxonomy" id="1419009"/>
    <lineage>
        <taxon>Eukaryota</taxon>
        <taxon>Fungi</taxon>
        <taxon>Dikarya</taxon>
        <taxon>Basidiomycota</taxon>
        <taxon>Agaricomycotina</taxon>
        <taxon>Agaricomycetes</taxon>
        <taxon>Phallomycetidae</taxon>
        <taxon>Phallales</taxon>
        <taxon>Clathraceae</taxon>
        <taxon>Clathrus</taxon>
    </lineage>
</organism>
<dbReference type="Proteomes" id="UP001050691">
    <property type="component" value="Unassembled WGS sequence"/>
</dbReference>
<accession>A0AAV5A7X8</accession>
<feature type="region of interest" description="Disordered" evidence="1">
    <location>
        <begin position="512"/>
        <end position="532"/>
    </location>
</feature>
<feature type="region of interest" description="Disordered" evidence="1">
    <location>
        <begin position="1"/>
        <end position="60"/>
    </location>
</feature>